<protein>
    <submittedName>
        <fullName evidence="2">Uncharacterized protein</fullName>
    </submittedName>
</protein>
<dbReference type="AlphaFoldDB" id="A0A9Q3DHK1"/>
<reference evidence="2" key="1">
    <citation type="submission" date="2021-03" db="EMBL/GenBank/DDBJ databases">
        <title>Draft genome sequence of rust myrtle Austropuccinia psidii MF-1, a brazilian biotype.</title>
        <authorList>
            <person name="Quecine M.C."/>
            <person name="Pachon D.M.R."/>
            <person name="Bonatelli M.L."/>
            <person name="Correr F.H."/>
            <person name="Franceschini L.M."/>
            <person name="Leite T.F."/>
            <person name="Margarido G.R.A."/>
            <person name="Almeida C.A."/>
            <person name="Ferrarezi J.A."/>
            <person name="Labate C.A."/>
        </authorList>
    </citation>
    <scope>NUCLEOTIDE SEQUENCE</scope>
    <source>
        <strain evidence="2">MF-1</strain>
    </source>
</reference>
<sequence>MPVKHSPPAKNTRSQGAQAVLTPTLRAPLDHTPSVNQMSENLDKGVAPSRRGGPRGRLEEAEDEVGEDSVEEEETEAPEMEGAHKASEARNMALSNYPLVSQAEPNFLKMMEQMTQFIGHLTKAVFPRDNSRAPAFNTP</sequence>
<evidence type="ECO:0000313" key="3">
    <source>
        <dbReference type="Proteomes" id="UP000765509"/>
    </source>
</evidence>
<organism evidence="2 3">
    <name type="scientific">Austropuccinia psidii MF-1</name>
    <dbReference type="NCBI Taxonomy" id="1389203"/>
    <lineage>
        <taxon>Eukaryota</taxon>
        <taxon>Fungi</taxon>
        <taxon>Dikarya</taxon>
        <taxon>Basidiomycota</taxon>
        <taxon>Pucciniomycotina</taxon>
        <taxon>Pucciniomycetes</taxon>
        <taxon>Pucciniales</taxon>
        <taxon>Sphaerophragmiaceae</taxon>
        <taxon>Austropuccinia</taxon>
    </lineage>
</organism>
<accession>A0A9Q3DHK1</accession>
<evidence type="ECO:0000313" key="2">
    <source>
        <dbReference type="EMBL" id="MBW0500117.1"/>
    </source>
</evidence>
<name>A0A9Q3DHK1_9BASI</name>
<proteinExistence type="predicted"/>
<evidence type="ECO:0000256" key="1">
    <source>
        <dbReference type="SAM" id="MobiDB-lite"/>
    </source>
</evidence>
<keyword evidence="3" id="KW-1185">Reference proteome</keyword>
<dbReference type="EMBL" id="AVOT02015646">
    <property type="protein sequence ID" value="MBW0500117.1"/>
    <property type="molecule type" value="Genomic_DNA"/>
</dbReference>
<feature type="compositionally biased region" description="Acidic residues" evidence="1">
    <location>
        <begin position="60"/>
        <end position="79"/>
    </location>
</feature>
<comment type="caution">
    <text evidence="2">The sequence shown here is derived from an EMBL/GenBank/DDBJ whole genome shotgun (WGS) entry which is preliminary data.</text>
</comment>
<gene>
    <name evidence="2" type="ORF">O181_039832</name>
</gene>
<dbReference type="Proteomes" id="UP000765509">
    <property type="component" value="Unassembled WGS sequence"/>
</dbReference>
<feature type="region of interest" description="Disordered" evidence="1">
    <location>
        <begin position="1"/>
        <end position="88"/>
    </location>
</feature>